<dbReference type="EMBL" id="JABFAF010000011">
    <property type="protein sequence ID" value="MBA0871300.1"/>
    <property type="molecule type" value="Genomic_DNA"/>
</dbReference>
<keyword evidence="2" id="KW-0812">Transmembrane</keyword>
<feature type="transmembrane region" description="Helical" evidence="2">
    <location>
        <begin position="31"/>
        <end position="49"/>
    </location>
</feature>
<name>A0A7J9MJZ6_GOSSC</name>
<dbReference type="AlphaFoldDB" id="A0A7J9MJZ6"/>
<protein>
    <submittedName>
        <fullName evidence="3">Uncharacterized protein</fullName>
    </submittedName>
</protein>
<comment type="caution">
    <text evidence="3">The sequence shown here is derived from an EMBL/GenBank/DDBJ whole genome shotgun (WGS) entry which is preliminary data.</text>
</comment>
<accession>A0A7J9MJZ6</accession>
<sequence>MERELADLSLDDEEDKILQAQTNPDSVPVEIYLFLVGCFMTANVIHFSAMRSIMTDMEHDSEKSVIERGDGKKRPRSEGDKSVNGEELGSLLVRSRRVLGSNHITSAAAKGQPDLSQ</sequence>
<evidence type="ECO:0000313" key="3">
    <source>
        <dbReference type="EMBL" id="MBA0871300.1"/>
    </source>
</evidence>
<evidence type="ECO:0000256" key="2">
    <source>
        <dbReference type="SAM" id="Phobius"/>
    </source>
</evidence>
<gene>
    <name evidence="3" type="ORF">Goshw_023901</name>
</gene>
<dbReference type="OrthoDB" id="1031350at2759"/>
<dbReference type="Proteomes" id="UP000593576">
    <property type="component" value="Unassembled WGS sequence"/>
</dbReference>
<reference evidence="3 4" key="1">
    <citation type="journal article" date="2019" name="Genome Biol. Evol.">
        <title>Insights into the evolution of the New World diploid cottons (Gossypium, subgenus Houzingenia) based on genome sequencing.</title>
        <authorList>
            <person name="Grover C.E."/>
            <person name="Arick M.A. 2nd"/>
            <person name="Thrash A."/>
            <person name="Conover J.L."/>
            <person name="Sanders W.S."/>
            <person name="Peterson D.G."/>
            <person name="Frelichowski J.E."/>
            <person name="Scheffler J.A."/>
            <person name="Scheffler B.E."/>
            <person name="Wendel J.F."/>
        </authorList>
    </citation>
    <scope>NUCLEOTIDE SEQUENCE [LARGE SCALE GENOMIC DNA]</scope>
    <source>
        <strain evidence="3">1</strain>
        <tissue evidence="3">Leaf</tissue>
    </source>
</reference>
<proteinExistence type="predicted"/>
<feature type="region of interest" description="Disordered" evidence="1">
    <location>
        <begin position="56"/>
        <end position="89"/>
    </location>
</feature>
<feature type="compositionally biased region" description="Basic and acidic residues" evidence="1">
    <location>
        <begin position="56"/>
        <end position="84"/>
    </location>
</feature>
<organism evidence="3 4">
    <name type="scientific">Gossypium schwendimanii</name>
    <name type="common">Cotton</name>
    <dbReference type="NCBI Taxonomy" id="34291"/>
    <lineage>
        <taxon>Eukaryota</taxon>
        <taxon>Viridiplantae</taxon>
        <taxon>Streptophyta</taxon>
        <taxon>Embryophyta</taxon>
        <taxon>Tracheophyta</taxon>
        <taxon>Spermatophyta</taxon>
        <taxon>Magnoliopsida</taxon>
        <taxon>eudicotyledons</taxon>
        <taxon>Gunneridae</taxon>
        <taxon>Pentapetalae</taxon>
        <taxon>rosids</taxon>
        <taxon>malvids</taxon>
        <taxon>Malvales</taxon>
        <taxon>Malvaceae</taxon>
        <taxon>Malvoideae</taxon>
        <taxon>Gossypium</taxon>
    </lineage>
</organism>
<evidence type="ECO:0000313" key="4">
    <source>
        <dbReference type="Proteomes" id="UP000593576"/>
    </source>
</evidence>
<keyword evidence="2" id="KW-0472">Membrane</keyword>
<keyword evidence="4" id="KW-1185">Reference proteome</keyword>
<keyword evidence="2" id="KW-1133">Transmembrane helix</keyword>
<evidence type="ECO:0000256" key="1">
    <source>
        <dbReference type="SAM" id="MobiDB-lite"/>
    </source>
</evidence>